<organism evidence="2 3">
    <name type="scientific">Glossina fuscipes</name>
    <dbReference type="NCBI Taxonomy" id="7396"/>
    <lineage>
        <taxon>Eukaryota</taxon>
        <taxon>Metazoa</taxon>
        <taxon>Ecdysozoa</taxon>
        <taxon>Arthropoda</taxon>
        <taxon>Hexapoda</taxon>
        <taxon>Insecta</taxon>
        <taxon>Pterygota</taxon>
        <taxon>Neoptera</taxon>
        <taxon>Endopterygota</taxon>
        <taxon>Diptera</taxon>
        <taxon>Brachycera</taxon>
        <taxon>Muscomorpha</taxon>
        <taxon>Hippoboscoidea</taxon>
        <taxon>Glossinidae</taxon>
        <taxon>Glossina</taxon>
    </lineage>
</organism>
<name>A0A9C5Z366_9MUSC</name>
<dbReference type="KEGG" id="gfs:119638445"/>
<evidence type="ECO:0000313" key="3">
    <source>
        <dbReference type="RefSeq" id="XP_037891146.1"/>
    </source>
</evidence>
<dbReference type="AlphaFoldDB" id="A0A9C5Z366"/>
<keyword evidence="2" id="KW-1185">Reference proteome</keyword>
<dbReference type="GeneID" id="119638445"/>
<evidence type="ECO:0000256" key="1">
    <source>
        <dbReference type="SAM" id="MobiDB-lite"/>
    </source>
</evidence>
<reference evidence="3" key="1">
    <citation type="submission" date="2025-08" db="UniProtKB">
        <authorList>
            <consortium name="RefSeq"/>
        </authorList>
    </citation>
    <scope>IDENTIFICATION</scope>
    <source>
        <tissue evidence="3">Whole body pupa</tissue>
    </source>
</reference>
<evidence type="ECO:0000313" key="2">
    <source>
        <dbReference type="Proteomes" id="UP000092443"/>
    </source>
</evidence>
<dbReference type="RefSeq" id="XP_037891146.1">
    <property type="nucleotide sequence ID" value="XM_038035218.1"/>
</dbReference>
<proteinExistence type="predicted"/>
<sequence length="439" mass="50468">MDCFLRFLQFDLLTLFCNPFKCEELQTKNSSIEMSGKDGKGEIEKTKNAKRPTPKTIDKAAKRRKCQRRTYCNLDTSADSENSFNEDYNDAYDVAESDCEEEDEEIVRNNSYCPNNSGYVRKYNDEGHPAECLPSTSKSSDCIIIENDGNHNGDDPNIGNMFVSKLHRSTADAELLLLSPSDSISETACDRCEECESNKNNEQEDEEIVRNNSYCPNSSGYVRSYNDEGHPAEYRPSTSKSSECTIIQNDDHDNGNDPNNRNMRVSELHRSTADAELFLLNPSDSINKAALIFCNNFLNIALKCSKMSMREKLETEEKAKKLFNKMRGRRGKYKYIKWDNLKLHQQIPFFWAALSDKDISYDPIENFQHFYLTFMPHSSNMSIKKLNEYSRVVWHDMNAKERLPFIMQAFIAKVASGEANVKDCDELQTFIERVENTTD</sequence>
<accession>A0A9C5Z366</accession>
<dbReference type="Proteomes" id="UP000092443">
    <property type="component" value="Unplaced"/>
</dbReference>
<feature type="compositionally biased region" description="Polar residues" evidence="1">
    <location>
        <begin position="236"/>
        <end position="248"/>
    </location>
</feature>
<feature type="region of interest" description="Disordered" evidence="1">
    <location>
        <begin position="226"/>
        <end position="259"/>
    </location>
</feature>
<protein>
    <submittedName>
        <fullName evidence="3">Uncharacterized protein LOC119638445</fullName>
    </submittedName>
</protein>
<feature type="region of interest" description="Disordered" evidence="1">
    <location>
        <begin position="33"/>
        <end position="59"/>
    </location>
</feature>
<feature type="compositionally biased region" description="Basic and acidic residues" evidence="1">
    <location>
        <begin position="35"/>
        <end position="47"/>
    </location>
</feature>
<gene>
    <name evidence="3" type="primary">LOC119638445</name>
</gene>